<feature type="transmembrane region" description="Helical" evidence="7">
    <location>
        <begin position="12"/>
        <end position="29"/>
    </location>
</feature>
<dbReference type="PANTHER" id="PTHR43840:SF15">
    <property type="entry name" value="MITOCHONDRIAL METAL TRANSPORTER 1-RELATED"/>
    <property type="match status" value="1"/>
</dbReference>
<dbReference type="NCBIfam" id="TIGR01297">
    <property type="entry name" value="CDF"/>
    <property type="match status" value="1"/>
</dbReference>
<feature type="transmembrane region" description="Helical" evidence="7">
    <location>
        <begin position="76"/>
        <end position="100"/>
    </location>
</feature>
<dbReference type="GO" id="GO:0015086">
    <property type="term" value="F:cadmium ion transmembrane transporter activity"/>
    <property type="evidence" value="ECO:0007669"/>
    <property type="project" value="TreeGrafter"/>
</dbReference>
<dbReference type="InterPro" id="IPR036837">
    <property type="entry name" value="Cation_efflux_CTD_sf"/>
</dbReference>
<dbReference type="Proteomes" id="UP000184233">
    <property type="component" value="Unassembled WGS sequence"/>
</dbReference>
<dbReference type="GO" id="GO:0015341">
    <property type="term" value="F:zinc efflux antiporter activity"/>
    <property type="evidence" value="ECO:0007669"/>
    <property type="project" value="TreeGrafter"/>
</dbReference>
<dbReference type="PANTHER" id="PTHR43840">
    <property type="entry name" value="MITOCHONDRIAL METAL TRANSPORTER 1-RELATED"/>
    <property type="match status" value="1"/>
</dbReference>
<feature type="transmembrane region" description="Helical" evidence="7">
    <location>
        <begin position="155"/>
        <end position="177"/>
    </location>
</feature>
<evidence type="ECO:0000259" key="8">
    <source>
        <dbReference type="Pfam" id="PF01545"/>
    </source>
</evidence>
<keyword evidence="4 7" id="KW-0812">Transmembrane</keyword>
<evidence type="ECO:0000256" key="2">
    <source>
        <dbReference type="ARBA" id="ARBA00008114"/>
    </source>
</evidence>
<feature type="transmembrane region" description="Helical" evidence="7">
    <location>
        <begin position="35"/>
        <end position="56"/>
    </location>
</feature>
<evidence type="ECO:0000256" key="4">
    <source>
        <dbReference type="ARBA" id="ARBA00022692"/>
    </source>
</evidence>
<evidence type="ECO:0000256" key="1">
    <source>
        <dbReference type="ARBA" id="ARBA00004141"/>
    </source>
</evidence>
<protein>
    <submittedName>
        <fullName evidence="10">Uncharacterized protein</fullName>
    </submittedName>
</protein>
<keyword evidence="5 7" id="KW-1133">Transmembrane helix</keyword>
<dbReference type="SUPFAM" id="SSF161111">
    <property type="entry name" value="Cation efflux protein transmembrane domain-like"/>
    <property type="match status" value="1"/>
</dbReference>
<evidence type="ECO:0000256" key="7">
    <source>
        <dbReference type="SAM" id="Phobius"/>
    </source>
</evidence>
<organism evidence="10 11">
    <name type="scientific">Candidatus Kapaibacterium thiocyanatum</name>
    <dbReference type="NCBI Taxonomy" id="1895771"/>
    <lineage>
        <taxon>Bacteria</taxon>
        <taxon>Pseudomonadati</taxon>
        <taxon>Candidatus Kapaibacteriota</taxon>
        <taxon>Candidatus Kapaibacteriia</taxon>
        <taxon>Candidatus Kapaibacteriales</taxon>
        <taxon>Candidatus Kapaibacteriaceae</taxon>
        <taxon>Candidatus Kapaibacterium</taxon>
    </lineage>
</organism>
<evidence type="ECO:0000256" key="5">
    <source>
        <dbReference type="ARBA" id="ARBA00022989"/>
    </source>
</evidence>
<comment type="subcellular location">
    <subcellularLocation>
        <location evidence="1">Membrane</location>
        <topology evidence="1">Multi-pass membrane protein</topology>
    </subcellularLocation>
</comment>
<feature type="domain" description="Cation efflux protein cytoplasmic" evidence="9">
    <location>
        <begin position="230"/>
        <end position="287"/>
    </location>
</feature>
<dbReference type="Pfam" id="PF16916">
    <property type="entry name" value="ZT_dimer"/>
    <property type="match status" value="1"/>
</dbReference>
<name>A0A1M3L6R2_9BACT</name>
<dbReference type="EMBL" id="MKVH01000002">
    <property type="protein sequence ID" value="OJX61169.1"/>
    <property type="molecule type" value="Genomic_DNA"/>
</dbReference>
<dbReference type="Gene3D" id="1.20.1510.10">
    <property type="entry name" value="Cation efflux protein transmembrane domain"/>
    <property type="match status" value="1"/>
</dbReference>
<dbReference type="InterPro" id="IPR027470">
    <property type="entry name" value="Cation_efflux_CTD"/>
</dbReference>
<comment type="caution">
    <text evidence="10">The sequence shown here is derived from an EMBL/GenBank/DDBJ whole genome shotgun (WGS) entry which is preliminary data.</text>
</comment>
<sequence length="295" mass="32189">MKPPIVETRAMNISLTVGMLMLGAKWLAYMLTGSVAIFSDAAESVVHIIAVVFASYSLRVMYRPPDDQHHYGHEKIGFFSAGLEGGLIILAAGVIVVTAIDKLIHGVTLERIGTGAAITGAAGAVNACLGWYLVRTGRRENSLVIRANGKHILTDAWTSAGAVIGLLMAHFTGWLILDPILALLFGLNIIREGSSLMKASVNGLMDRTNEQLELVAKAELDAFCSEHDASYHRFRLRETGARVHIDFHMTFNDELPIASAHNLATLAEERLRARIPLPTEIFTHLEPTTLPHDHI</sequence>
<evidence type="ECO:0000259" key="9">
    <source>
        <dbReference type="Pfam" id="PF16916"/>
    </source>
</evidence>
<keyword evidence="6 7" id="KW-0472">Membrane</keyword>
<evidence type="ECO:0000313" key="10">
    <source>
        <dbReference type="EMBL" id="OJX61169.1"/>
    </source>
</evidence>
<dbReference type="Gene3D" id="3.30.70.1350">
    <property type="entry name" value="Cation efflux protein, cytoplasmic domain"/>
    <property type="match status" value="1"/>
</dbReference>
<evidence type="ECO:0000313" key="11">
    <source>
        <dbReference type="Proteomes" id="UP000184233"/>
    </source>
</evidence>
<reference evidence="10 11" key="1">
    <citation type="submission" date="2016-09" db="EMBL/GenBank/DDBJ databases">
        <title>Genome-resolved meta-omics ties microbial dynamics to process performance in biotechnology for thiocyanate degradation.</title>
        <authorList>
            <person name="Kantor R.S."/>
            <person name="Huddy R.J."/>
            <person name="Iyer R."/>
            <person name="Thomas B.C."/>
            <person name="Brown C.T."/>
            <person name="Anantharaman K."/>
            <person name="Tringe S."/>
            <person name="Hettich R.L."/>
            <person name="Harrison S.T."/>
            <person name="Banfield J.F."/>
        </authorList>
    </citation>
    <scope>NUCLEOTIDE SEQUENCE [LARGE SCALE GENOMIC DNA]</scope>
    <source>
        <strain evidence="10">59-99</strain>
    </source>
</reference>
<keyword evidence="3" id="KW-0813">Transport</keyword>
<dbReference type="AlphaFoldDB" id="A0A1M3L6R2"/>
<dbReference type="STRING" id="1895771.BGO89_00830"/>
<dbReference type="InterPro" id="IPR050291">
    <property type="entry name" value="CDF_Transporter"/>
</dbReference>
<accession>A0A1M3L6R2</accession>
<evidence type="ECO:0000256" key="3">
    <source>
        <dbReference type="ARBA" id="ARBA00022448"/>
    </source>
</evidence>
<comment type="similarity">
    <text evidence="2">Belongs to the cation diffusion facilitator (CDF) transporter (TC 2.A.4) family.</text>
</comment>
<dbReference type="SUPFAM" id="SSF160240">
    <property type="entry name" value="Cation efflux protein cytoplasmic domain-like"/>
    <property type="match status" value="1"/>
</dbReference>
<dbReference type="InterPro" id="IPR058533">
    <property type="entry name" value="Cation_efflux_TM"/>
</dbReference>
<dbReference type="GO" id="GO:0005886">
    <property type="term" value="C:plasma membrane"/>
    <property type="evidence" value="ECO:0007669"/>
    <property type="project" value="TreeGrafter"/>
</dbReference>
<dbReference type="InterPro" id="IPR027469">
    <property type="entry name" value="Cation_efflux_TMD_sf"/>
</dbReference>
<feature type="transmembrane region" description="Helical" evidence="7">
    <location>
        <begin position="112"/>
        <end position="134"/>
    </location>
</feature>
<feature type="domain" description="Cation efflux protein transmembrane" evidence="8">
    <location>
        <begin position="13"/>
        <end position="205"/>
    </location>
</feature>
<dbReference type="InterPro" id="IPR002524">
    <property type="entry name" value="Cation_efflux"/>
</dbReference>
<gene>
    <name evidence="10" type="ORF">BGO89_00830</name>
</gene>
<dbReference type="Pfam" id="PF01545">
    <property type="entry name" value="Cation_efflux"/>
    <property type="match status" value="1"/>
</dbReference>
<proteinExistence type="inferred from homology"/>
<dbReference type="GO" id="GO:0015093">
    <property type="term" value="F:ferrous iron transmembrane transporter activity"/>
    <property type="evidence" value="ECO:0007669"/>
    <property type="project" value="TreeGrafter"/>
</dbReference>
<evidence type="ECO:0000256" key="6">
    <source>
        <dbReference type="ARBA" id="ARBA00023136"/>
    </source>
</evidence>
<dbReference type="GO" id="GO:0006882">
    <property type="term" value="P:intracellular zinc ion homeostasis"/>
    <property type="evidence" value="ECO:0007669"/>
    <property type="project" value="TreeGrafter"/>
</dbReference>